<gene>
    <name evidence="1" type="ORF">GEM_3387</name>
</gene>
<dbReference type="PROSITE" id="PS51257">
    <property type="entry name" value="PROKAR_LIPOPROTEIN"/>
    <property type="match status" value="1"/>
</dbReference>
<dbReference type="KEGG" id="bct:GEM_3387"/>
<organism evidence="1 2">
    <name type="scientific">Burkholderia cepacia GG4</name>
    <dbReference type="NCBI Taxonomy" id="1009846"/>
    <lineage>
        <taxon>Bacteria</taxon>
        <taxon>Pseudomonadati</taxon>
        <taxon>Pseudomonadota</taxon>
        <taxon>Betaproteobacteria</taxon>
        <taxon>Burkholderiales</taxon>
        <taxon>Burkholderiaceae</taxon>
        <taxon>Burkholderia</taxon>
        <taxon>Burkholderia cepacia complex</taxon>
    </lineage>
</organism>
<protein>
    <submittedName>
        <fullName evidence="1">Molybdate-binding periplasmic protein</fullName>
    </submittedName>
</protein>
<sequence>MSIRMLLKGCLVAWLVLTSIGLACADGLKVFSTPTLKSTLAELAPAFESTTGQRLVTTFDNAKALEQRIEAGETFDVAILLPGQIDALVKADKIVSSTRTDVAKASVGMAARVDVPVPAIATVDAFRQALIDSRSLSWSPDSASGAWLVGLLDRLGISDMVRPHLVPVRGGDVIAAVADGTADATVITVPNIVDVPGVRLVGLLPRELQHDTVYTAGIGRDTKDLAAAQALIRVLTSAEAMAVLRKKGFEPPTR</sequence>
<dbReference type="RefSeq" id="WP_014898557.1">
    <property type="nucleotide sequence ID" value="NC_018514.1"/>
</dbReference>
<dbReference type="Gene3D" id="3.40.190.10">
    <property type="entry name" value="Periplasmic binding protein-like II"/>
    <property type="match status" value="2"/>
</dbReference>
<dbReference type="InterPro" id="IPR050682">
    <property type="entry name" value="ModA/WtpA"/>
</dbReference>
<dbReference type="PANTHER" id="PTHR30632:SF11">
    <property type="entry name" value="BLR4797 PROTEIN"/>
    <property type="match status" value="1"/>
</dbReference>
<name>A0A9W3PAS2_BURCE</name>
<proteinExistence type="predicted"/>
<dbReference type="PANTHER" id="PTHR30632">
    <property type="entry name" value="MOLYBDATE-BINDING PERIPLASMIC PROTEIN"/>
    <property type="match status" value="1"/>
</dbReference>
<dbReference type="SUPFAM" id="SSF53850">
    <property type="entry name" value="Periplasmic binding protein-like II"/>
    <property type="match status" value="1"/>
</dbReference>
<accession>A0A9W3PAS2</accession>
<dbReference type="EMBL" id="CP003775">
    <property type="protein sequence ID" value="AFQ49780.1"/>
    <property type="molecule type" value="Genomic_DNA"/>
</dbReference>
<evidence type="ECO:0000313" key="1">
    <source>
        <dbReference type="EMBL" id="AFQ49780.1"/>
    </source>
</evidence>
<dbReference type="GO" id="GO:0030973">
    <property type="term" value="F:molybdate ion binding"/>
    <property type="evidence" value="ECO:0007669"/>
    <property type="project" value="TreeGrafter"/>
</dbReference>
<evidence type="ECO:0000313" key="2">
    <source>
        <dbReference type="Proteomes" id="UP000032866"/>
    </source>
</evidence>
<dbReference type="Proteomes" id="UP000032866">
    <property type="component" value="Chromosome 2"/>
</dbReference>
<reference evidence="1 2" key="1">
    <citation type="journal article" date="2012" name="J. Bacteriol.">
        <title>Complete Genome Sequence of Burkholderia sp. Strain GG4, a Betaproteobacterium That Reduces 3-Oxo-N-Acylhomoserine Lactones and Produces Different N-Acylhomoserine Lactones.</title>
        <authorList>
            <person name="Hong K.W."/>
            <person name="Koh C.L."/>
            <person name="Sam C.K."/>
            <person name="Yin W.F."/>
            <person name="Chan K.G."/>
        </authorList>
    </citation>
    <scope>NUCLEOTIDE SEQUENCE [LARGE SCALE GENOMIC DNA]</scope>
    <source>
        <strain evidence="1 2">GG4</strain>
    </source>
</reference>
<dbReference type="GO" id="GO:0015689">
    <property type="term" value="P:molybdate ion transport"/>
    <property type="evidence" value="ECO:0007669"/>
    <property type="project" value="TreeGrafter"/>
</dbReference>
<dbReference type="AlphaFoldDB" id="A0A9W3PAS2"/>
<dbReference type="Pfam" id="PF13531">
    <property type="entry name" value="SBP_bac_11"/>
    <property type="match status" value="1"/>
</dbReference>